<evidence type="ECO:0000313" key="2">
    <source>
        <dbReference type="Proteomes" id="UP001497700"/>
    </source>
</evidence>
<keyword evidence="2" id="KW-1185">Reference proteome</keyword>
<proteinExistence type="predicted"/>
<accession>A0ACB9Z060</accession>
<organism evidence="1 2">
    <name type="scientific">Hypoxylon rubiginosum</name>
    <dbReference type="NCBI Taxonomy" id="110542"/>
    <lineage>
        <taxon>Eukaryota</taxon>
        <taxon>Fungi</taxon>
        <taxon>Dikarya</taxon>
        <taxon>Ascomycota</taxon>
        <taxon>Pezizomycotina</taxon>
        <taxon>Sordariomycetes</taxon>
        <taxon>Xylariomycetidae</taxon>
        <taxon>Xylariales</taxon>
        <taxon>Hypoxylaceae</taxon>
        <taxon>Hypoxylon</taxon>
    </lineage>
</organism>
<evidence type="ECO:0000313" key="1">
    <source>
        <dbReference type="EMBL" id="KAI4864598.1"/>
    </source>
</evidence>
<sequence>MGSLVLPLIAVLTWPLTGIDAASFESDAPNCTEVSFISPGWTIPALVITHVNASGPIGSIYFSADHHATNLSTICSAEGWIDQTAEDGVVELIWYSCATPETLFQFDPETSHLTLQTNWTCTTSPTLEFSATGSKTITPGPFFLETGEGEQHRVPRSIEVGANLSSPVEIRPTKPQLPQKPQNGAASCAGRSTTPAWDVSGLLYQNSYRSNFSNAELSYVLSFSVTNQATNETTLCSIEVEEPATQNNNHSARWLDCSYDPDSESASTASTQFMFDLEYNLFGIKQTWDCSEAPSSLESFTGTGYLVEPLDCGSPINKSYFDEGGNLIAGSSQYNCSLPATTIYGYSGDGPAMPHTSYTRSCTIHSFNTTSMLLQDYEIESFANATPPTDLRKNATFTVYNDGPGDTYQISTTDVQTDGIWHECAAGGGSQPWQLALCQYLLDRAQGILAFSTQWYCDDRDPQHAVLFTATAVAQLPGEECDTVEGSETEPLIRCHLPGNASTAVLNVDSLTWESSTGPMDRGPPLPWI</sequence>
<dbReference type="EMBL" id="MU393484">
    <property type="protein sequence ID" value="KAI4864598.1"/>
    <property type="molecule type" value="Genomic_DNA"/>
</dbReference>
<reference evidence="1 2" key="1">
    <citation type="journal article" date="2022" name="New Phytol.">
        <title>Ecological generalism drives hyperdiversity of secondary metabolite gene clusters in xylarialean endophytes.</title>
        <authorList>
            <person name="Franco M.E.E."/>
            <person name="Wisecaver J.H."/>
            <person name="Arnold A.E."/>
            <person name="Ju Y.M."/>
            <person name="Slot J.C."/>
            <person name="Ahrendt S."/>
            <person name="Moore L.P."/>
            <person name="Eastman K.E."/>
            <person name="Scott K."/>
            <person name="Konkel Z."/>
            <person name="Mondo S.J."/>
            <person name="Kuo A."/>
            <person name="Hayes R.D."/>
            <person name="Haridas S."/>
            <person name="Andreopoulos B."/>
            <person name="Riley R."/>
            <person name="LaButti K."/>
            <person name="Pangilinan J."/>
            <person name="Lipzen A."/>
            <person name="Amirebrahimi M."/>
            <person name="Yan J."/>
            <person name="Adam C."/>
            <person name="Keymanesh K."/>
            <person name="Ng V."/>
            <person name="Louie K."/>
            <person name="Northen T."/>
            <person name="Drula E."/>
            <person name="Henrissat B."/>
            <person name="Hsieh H.M."/>
            <person name="Youens-Clark K."/>
            <person name="Lutzoni F."/>
            <person name="Miadlikowska J."/>
            <person name="Eastwood D.C."/>
            <person name="Hamelin R.C."/>
            <person name="Grigoriev I.V."/>
            <person name="U'Ren J.M."/>
        </authorList>
    </citation>
    <scope>NUCLEOTIDE SEQUENCE [LARGE SCALE GENOMIC DNA]</scope>
    <source>
        <strain evidence="1 2">CBS 119005</strain>
    </source>
</reference>
<protein>
    <submittedName>
        <fullName evidence="1">Uncharacterized protein</fullName>
    </submittedName>
</protein>
<gene>
    <name evidence="1" type="ORF">F4820DRAFT_330858</name>
</gene>
<name>A0ACB9Z060_9PEZI</name>
<dbReference type="Proteomes" id="UP001497700">
    <property type="component" value="Unassembled WGS sequence"/>
</dbReference>
<comment type="caution">
    <text evidence="1">The sequence shown here is derived from an EMBL/GenBank/DDBJ whole genome shotgun (WGS) entry which is preliminary data.</text>
</comment>